<keyword evidence="3" id="KW-0479">Metal-binding</keyword>
<feature type="domain" description="Mind bomb SH3 repeat" evidence="10">
    <location>
        <begin position="1193"/>
        <end position="1250"/>
    </location>
</feature>
<feature type="domain" description="Mind bomb SH3 repeat" evidence="10">
    <location>
        <begin position="666"/>
        <end position="723"/>
    </location>
</feature>
<dbReference type="EMBL" id="BFEA01000288">
    <property type="protein sequence ID" value="GBG78174.1"/>
    <property type="molecule type" value="Genomic_DNA"/>
</dbReference>
<keyword evidence="6" id="KW-0833">Ubl conjugation pathway</keyword>
<dbReference type="UniPathway" id="UPA00143"/>
<comment type="caution">
    <text evidence="11">The sequence shown here is derived from an EMBL/GenBank/DDBJ whole genome shotgun (WGS) entry which is preliminary data.</text>
</comment>
<dbReference type="Proteomes" id="UP000265515">
    <property type="component" value="Unassembled WGS sequence"/>
</dbReference>
<dbReference type="Gene3D" id="3.10.10.10">
    <property type="entry name" value="HIV Type 1 Reverse Transcriptase, subunit A, domain 1"/>
    <property type="match status" value="1"/>
</dbReference>
<dbReference type="InterPro" id="IPR044584">
    <property type="entry name" value="KEG"/>
</dbReference>
<dbReference type="GO" id="GO:0016567">
    <property type="term" value="P:protein ubiquitination"/>
    <property type="evidence" value="ECO:0007669"/>
    <property type="project" value="UniProtKB-UniPathway"/>
</dbReference>
<feature type="domain" description="Mind bomb SH3 repeat" evidence="10">
    <location>
        <begin position="535"/>
        <end position="592"/>
    </location>
</feature>
<evidence type="ECO:0000259" key="10">
    <source>
        <dbReference type="Pfam" id="PF18346"/>
    </source>
</evidence>
<keyword evidence="7" id="KW-0862">Zinc</keyword>
<accession>A0A388L7C0</accession>
<dbReference type="GO" id="GO:0009738">
    <property type="term" value="P:abscisic acid-activated signaling pathway"/>
    <property type="evidence" value="ECO:0007669"/>
    <property type="project" value="InterPro"/>
</dbReference>
<dbReference type="GO" id="GO:0005802">
    <property type="term" value="C:trans-Golgi network"/>
    <property type="evidence" value="ECO:0007669"/>
    <property type="project" value="TreeGrafter"/>
</dbReference>
<feature type="compositionally biased region" description="Basic and acidic residues" evidence="8">
    <location>
        <begin position="57"/>
        <end position="70"/>
    </location>
</feature>
<keyword evidence="12" id="KW-1185">Reference proteome</keyword>
<organism evidence="11 12">
    <name type="scientific">Chara braunii</name>
    <name type="common">Braun's stonewort</name>
    <dbReference type="NCBI Taxonomy" id="69332"/>
    <lineage>
        <taxon>Eukaryota</taxon>
        <taxon>Viridiplantae</taxon>
        <taxon>Streptophyta</taxon>
        <taxon>Charophyceae</taxon>
        <taxon>Charales</taxon>
        <taxon>Characeae</taxon>
        <taxon>Chara</taxon>
    </lineage>
</organism>
<feature type="domain" description="Reverse transcriptase" evidence="9">
    <location>
        <begin position="262"/>
        <end position="332"/>
    </location>
</feature>
<dbReference type="PANTHER" id="PTHR46960:SF1">
    <property type="entry name" value="E3 UBIQUITIN-PROTEIN LIGASE KEG"/>
    <property type="match status" value="1"/>
</dbReference>
<evidence type="ECO:0000256" key="5">
    <source>
        <dbReference type="ARBA" id="ARBA00022771"/>
    </source>
</evidence>
<dbReference type="Gramene" id="GBG78174">
    <property type="protein sequence ID" value="GBG78174"/>
    <property type="gene ID" value="CBR_g26207"/>
</dbReference>
<evidence type="ECO:0008006" key="13">
    <source>
        <dbReference type="Google" id="ProtNLM"/>
    </source>
</evidence>
<evidence type="ECO:0000256" key="3">
    <source>
        <dbReference type="ARBA" id="ARBA00022723"/>
    </source>
</evidence>
<dbReference type="GO" id="GO:0004842">
    <property type="term" value="F:ubiquitin-protein transferase activity"/>
    <property type="evidence" value="ECO:0007669"/>
    <property type="project" value="InterPro"/>
</dbReference>
<dbReference type="GO" id="GO:0045324">
    <property type="term" value="P:late endosome to vacuole transport"/>
    <property type="evidence" value="ECO:0007669"/>
    <property type="project" value="TreeGrafter"/>
</dbReference>
<dbReference type="Pfam" id="PF00078">
    <property type="entry name" value="RVT_1"/>
    <property type="match status" value="1"/>
</dbReference>
<feature type="compositionally biased region" description="Acidic residues" evidence="8">
    <location>
        <begin position="71"/>
        <end position="81"/>
    </location>
</feature>
<dbReference type="PANTHER" id="PTHR46960">
    <property type="entry name" value="E3 UBIQUITIN-PROTEIN LIGASE KEG"/>
    <property type="match status" value="1"/>
</dbReference>
<name>A0A388L7C0_CHABU</name>
<evidence type="ECO:0000256" key="2">
    <source>
        <dbReference type="ARBA" id="ARBA00022679"/>
    </source>
</evidence>
<dbReference type="InterPro" id="IPR000477">
    <property type="entry name" value="RT_dom"/>
</dbReference>
<keyword evidence="5" id="KW-0863">Zinc-finger</keyword>
<evidence type="ECO:0000313" key="12">
    <source>
        <dbReference type="Proteomes" id="UP000265515"/>
    </source>
</evidence>
<dbReference type="GO" id="GO:0006952">
    <property type="term" value="P:defense response"/>
    <property type="evidence" value="ECO:0007669"/>
    <property type="project" value="InterPro"/>
</dbReference>
<dbReference type="GO" id="GO:0005769">
    <property type="term" value="C:early endosome"/>
    <property type="evidence" value="ECO:0007669"/>
    <property type="project" value="TreeGrafter"/>
</dbReference>
<dbReference type="GO" id="GO:0009788">
    <property type="term" value="P:negative regulation of abscisic acid-activated signaling pathway"/>
    <property type="evidence" value="ECO:0007669"/>
    <property type="project" value="TreeGrafter"/>
</dbReference>
<feature type="domain" description="Mind bomb SH3 repeat" evidence="10">
    <location>
        <begin position="1062"/>
        <end position="1119"/>
    </location>
</feature>
<feature type="domain" description="Mind bomb SH3 repeat" evidence="10">
    <location>
        <begin position="932"/>
        <end position="989"/>
    </location>
</feature>
<dbReference type="Pfam" id="PF18346">
    <property type="entry name" value="SH3_15"/>
    <property type="match status" value="5"/>
</dbReference>
<dbReference type="InterPro" id="IPR040847">
    <property type="entry name" value="SH3_15"/>
</dbReference>
<reference evidence="11 12" key="1">
    <citation type="journal article" date="2018" name="Cell">
        <title>The Chara Genome: Secondary Complexity and Implications for Plant Terrestrialization.</title>
        <authorList>
            <person name="Nishiyama T."/>
            <person name="Sakayama H."/>
            <person name="Vries J.D."/>
            <person name="Buschmann H."/>
            <person name="Saint-Marcoux D."/>
            <person name="Ullrich K.K."/>
            <person name="Haas F.B."/>
            <person name="Vanderstraeten L."/>
            <person name="Becker D."/>
            <person name="Lang D."/>
            <person name="Vosolsobe S."/>
            <person name="Rombauts S."/>
            <person name="Wilhelmsson P.K.I."/>
            <person name="Janitza P."/>
            <person name="Kern R."/>
            <person name="Heyl A."/>
            <person name="Rumpler F."/>
            <person name="Villalobos L.I.A.C."/>
            <person name="Clay J.M."/>
            <person name="Skokan R."/>
            <person name="Toyoda A."/>
            <person name="Suzuki Y."/>
            <person name="Kagoshima H."/>
            <person name="Schijlen E."/>
            <person name="Tajeshwar N."/>
            <person name="Catarino B."/>
            <person name="Hetherington A.J."/>
            <person name="Saltykova A."/>
            <person name="Bonnot C."/>
            <person name="Breuninger H."/>
            <person name="Symeonidi A."/>
            <person name="Radhakrishnan G.V."/>
            <person name="Van Nieuwerburgh F."/>
            <person name="Deforce D."/>
            <person name="Chang C."/>
            <person name="Karol K.G."/>
            <person name="Hedrich R."/>
            <person name="Ulvskov P."/>
            <person name="Glockner G."/>
            <person name="Delwiche C.F."/>
            <person name="Petrasek J."/>
            <person name="Van de Peer Y."/>
            <person name="Friml J."/>
            <person name="Beilby M."/>
            <person name="Dolan L."/>
            <person name="Kohara Y."/>
            <person name="Sugano S."/>
            <person name="Fujiyama A."/>
            <person name="Delaux P.-M."/>
            <person name="Quint M."/>
            <person name="TheiBen G."/>
            <person name="Hagemann M."/>
            <person name="Harholt J."/>
            <person name="Dunand C."/>
            <person name="Zachgo S."/>
            <person name="Langdale J."/>
            <person name="Maumus F."/>
            <person name="Straeten D.V.D."/>
            <person name="Gould S.B."/>
            <person name="Rensing S.A."/>
        </authorList>
    </citation>
    <scope>NUCLEOTIDE SEQUENCE [LARGE SCALE GENOMIC DNA]</scope>
    <source>
        <strain evidence="11 12">S276</strain>
    </source>
</reference>
<dbReference type="GO" id="GO:0008270">
    <property type="term" value="F:zinc ion binding"/>
    <property type="evidence" value="ECO:0007669"/>
    <property type="project" value="UniProtKB-KW"/>
</dbReference>
<evidence type="ECO:0000313" key="11">
    <source>
        <dbReference type="EMBL" id="GBG78174.1"/>
    </source>
</evidence>
<dbReference type="InterPro" id="IPR043128">
    <property type="entry name" value="Rev_trsase/Diguanyl_cyclase"/>
</dbReference>
<feature type="region of interest" description="Disordered" evidence="8">
    <location>
        <begin position="57"/>
        <end position="102"/>
    </location>
</feature>
<protein>
    <recommendedName>
        <fullName evidence="13">Reverse transcriptase domain-containing protein</fullName>
    </recommendedName>
</protein>
<comment type="pathway">
    <text evidence="1">Protein modification; protein ubiquitination.</text>
</comment>
<keyword evidence="4" id="KW-0677">Repeat</keyword>
<dbReference type="SUPFAM" id="SSF56672">
    <property type="entry name" value="DNA/RNA polymerases"/>
    <property type="match status" value="1"/>
</dbReference>
<proteinExistence type="predicted"/>
<evidence type="ECO:0000256" key="6">
    <source>
        <dbReference type="ARBA" id="ARBA00022786"/>
    </source>
</evidence>
<evidence type="ECO:0000256" key="8">
    <source>
        <dbReference type="SAM" id="MobiDB-lite"/>
    </source>
</evidence>
<dbReference type="CDD" id="cd01647">
    <property type="entry name" value="RT_LTR"/>
    <property type="match status" value="1"/>
</dbReference>
<evidence type="ECO:0000256" key="4">
    <source>
        <dbReference type="ARBA" id="ARBA00022737"/>
    </source>
</evidence>
<evidence type="ECO:0000256" key="7">
    <source>
        <dbReference type="ARBA" id="ARBA00022833"/>
    </source>
</evidence>
<keyword evidence="2" id="KW-0808">Transferase</keyword>
<dbReference type="AlphaFoldDB" id="A0A388L7C0"/>
<feature type="compositionally biased region" description="Basic and acidic residues" evidence="8">
    <location>
        <begin position="82"/>
        <end position="102"/>
    </location>
</feature>
<sequence length="1261" mass="142255">MVETRTGKSTAPYTAEEEAKAAAILKERREKKAAKKKALMEEQAAKMKKIEEEMAREKERLKKEEEKLQAVEEEEEIEEEPLERRRREQRGESSGTRDDQLEKKITEWVANLSLGEEEEALMYVPREEQEAAVKEWEAEEDPLKRQALEDETRMECKEKLEEQLFIVYVRPVTESKEEKPIDPAIAKLLEEFKDLDESPTGVVLRPIQHRIEIEPSSRTPKGAVYRMSPRKLEELRKQLEELLEKGWIRPSSSPFGAPVLFVPKKEGELRMCIDYRGLNAITVKNAEPLPRIDDLLDRVQGCKYFSKIDLKSGYHQIGVHPDDRYKTAFRTRCLPGSWVKLKASGRSPGREQLQEEASVINAVYGMVGVVRQVQSNGRVAVVYSVVDAPLTFMADDLEVVPSLRVGDSVRVKDSVVTPRLGWGDAVTHQTIGMVTGIDDDVSAVTVVFPGGQTCVGCKVDPSELDLVARPFRKKDWVRVKATVLSAPGEWRDIKETSIGVVQSIKDGKLVVAFCSRSQPLIVDPLMLEAIFPPPFQVNDCVRVKASISRPTFDWGRESHRSVGPIIRVRENGLLEVQFHHRPDIWMADPGDMEIVFPARPFQTGDWTAVRRYVDEPKFRWGDVSRNSTGIVSGVRHDGTLEVGFCYLAKPWLGDPSEMALYQPPPFQVSDRVKVKMSVKEPRFKWAGQSHTSIGTVAKIGDRGLLEVKFPNRKESWYADPAEMIVVPPPVFQKGSWVRPNAAAFSRRHLPSWDGVSMSSLGLVQSVDGEILSVAFCTRSTPLVVKREDMEAVEPPPFKVSDIVVRREMQKEQNNRLCGMPETPAADKSGPVINIRENGALEVQVWHRSDILVADPAEMKVLHPARPFRKGDWTGMKRNIQERQKWGPLKRSSVGIVKSVLEGGMMEVNFCCDETQPLCLEAADMVLYYPPPFQLGDCVKVRRSVIQPTFKWGGETHRSVGPVIKIRRNGILEVQFADRSDIWIGDPADMEVVHRARPFQPGDWTSVKRTVKTPKYKWGLADAASLGRVSEVLPDGGLLVDFCFCKRWFADPTDMVLYMPPPFQVGDGVKVKRCVETPRCGWGGEPRWRTGSVVKIRDDGTLEVQFSHRSDIWLADPADMFVYRPARPFRKGDWMGIKRGAGELLFPWGEEEKASIGIVSSVLDGGAVEVVFCCSNRKWIADANDLVLYDPPPFNVNDSVKVKASVKTPRLGWEDITPQSIGIVTLIRENGILEVQFPSRPTVWIADPSDMIVRREPHSVLK</sequence>
<dbReference type="STRING" id="69332.A0A388L7C0"/>
<dbReference type="InterPro" id="IPR043502">
    <property type="entry name" value="DNA/RNA_pol_sf"/>
</dbReference>
<gene>
    <name evidence="11" type="ORF">CBR_g26207</name>
</gene>
<dbReference type="OrthoDB" id="264520at2759"/>
<evidence type="ECO:0000259" key="9">
    <source>
        <dbReference type="Pfam" id="PF00078"/>
    </source>
</evidence>
<dbReference type="Gene3D" id="3.30.70.270">
    <property type="match status" value="1"/>
</dbReference>
<evidence type="ECO:0000256" key="1">
    <source>
        <dbReference type="ARBA" id="ARBA00004906"/>
    </source>
</evidence>